<keyword evidence="1" id="KW-0472">Membrane</keyword>
<accession>A0ABN7WF57</accession>
<evidence type="ECO:0000313" key="3">
    <source>
        <dbReference type="Proteomes" id="UP000789901"/>
    </source>
</evidence>
<dbReference type="EMBL" id="CAJVQB010041556">
    <property type="protein sequence ID" value="CAG8829641.1"/>
    <property type="molecule type" value="Genomic_DNA"/>
</dbReference>
<keyword evidence="1" id="KW-0812">Transmembrane</keyword>
<feature type="transmembrane region" description="Helical" evidence="1">
    <location>
        <begin position="42"/>
        <end position="63"/>
    </location>
</feature>
<keyword evidence="1" id="KW-1133">Transmembrane helix</keyword>
<reference evidence="2 3" key="1">
    <citation type="submission" date="2021-06" db="EMBL/GenBank/DDBJ databases">
        <authorList>
            <person name="Kallberg Y."/>
            <person name="Tangrot J."/>
            <person name="Rosling A."/>
        </authorList>
    </citation>
    <scope>NUCLEOTIDE SEQUENCE [LARGE SCALE GENOMIC DNA]</scope>
    <source>
        <strain evidence="2 3">120-4 pot B 10/14</strain>
    </source>
</reference>
<comment type="caution">
    <text evidence="2">The sequence shown here is derived from an EMBL/GenBank/DDBJ whole genome shotgun (WGS) entry which is preliminary data.</text>
</comment>
<sequence length="71" mass="8492">EQDLENNLVQYVNDSENERYPFGKPVMLCRSVATQMTFIRKIWTILAIHILTIILTTLLLYICDWRHIVQR</sequence>
<gene>
    <name evidence="2" type="ORF">GMARGA_LOCUS30042</name>
</gene>
<organism evidence="2 3">
    <name type="scientific">Gigaspora margarita</name>
    <dbReference type="NCBI Taxonomy" id="4874"/>
    <lineage>
        <taxon>Eukaryota</taxon>
        <taxon>Fungi</taxon>
        <taxon>Fungi incertae sedis</taxon>
        <taxon>Mucoromycota</taxon>
        <taxon>Glomeromycotina</taxon>
        <taxon>Glomeromycetes</taxon>
        <taxon>Diversisporales</taxon>
        <taxon>Gigasporaceae</taxon>
        <taxon>Gigaspora</taxon>
    </lineage>
</organism>
<name>A0ABN7WF57_GIGMA</name>
<feature type="non-terminal residue" evidence="2">
    <location>
        <position position="1"/>
    </location>
</feature>
<protein>
    <submittedName>
        <fullName evidence="2">2083_t:CDS:1</fullName>
    </submittedName>
</protein>
<evidence type="ECO:0000313" key="2">
    <source>
        <dbReference type="EMBL" id="CAG8829641.1"/>
    </source>
</evidence>
<keyword evidence="3" id="KW-1185">Reference proteome</keyword>
<proteinExistence type="predicted"/>
<dbReference type="Proteomes" id="UP000789901">
    <property type="component" value="Unassembled WGS sequence"/>
</dbReference>
<feature type="non-terminal residue" evidence="2">
    <location>
        <position position="71"/>
    </location>
</feature>
<evidence type="ECO:0000256" key="1">
    <source>
        <dbReference type="SAM" id="Phobius"/>
    </source>
</evidence>